<gene>
    <name evidence="2" type="ORF">SAMN02745193_00609</name>
</gene>
<proteinExistence type="predicted"/>
<organism evidence="2 3">
    <name type="scientific">Erythrobacter sanguineus</name>
    <dbReference type="NCBI Taxonomy" id="198312"/>
    <lineage>
        <taxon>Bacteria</taxon>
        <taxon>Pseudomonadati</taxon>
        <taxon>Pseudomonadota</taxon>
        <taxon>Alphaproteobacteria</taxon>
        <taxon>Sphingomonadales</taxon>
        <taxon>Erythrobacteraceae</taxon>
        <taxon>Erythrobacter/Porphyrobacter group</taxon>
        <taxon>Erythrobacter</taxon>
    </lineage>
</organism>
<evidence type="ECO:0008006" key="4">
    <source>
        <dbReference type="Google" id="ProtNLM"/>
    </source>
</evidence>
<name>A0A1M7RY60_9SPHN</name>
<feature type="region of interest" description="Disordered" evidence="1">
    <location>
        <begin position="1"/>
        <end position="35"/>
    </location>
</feature>
<evidence type="ECO:0000313" key="2">
    <source>
        <dbReference type="EMBL" id="SHN51155.1"/>
    </source>
</evidence>
<dbReference type="RefSeq" id="WP_072673188.1">
    <property type="nucleotide sequence ID" value="NZ_FRDF01000003.1"/>
</dbReference>
<accession>A0A1M7RY60</accession>
<protein>
    <recommendedName>
        <fullName evidence="4">Glutathione peroxidase</fullName>
    </recommendedName>
</protein>
<evidence type="ECO:0000256" key="1">
    <source>
        <dbReference type="SAM" id="MobiDB-lite"/>
    </source>
</evidence>
<reference evidence="3" key="1">
    <citation type="submission" date="2016-12" db="EMBL/GenBank/DDBJ databases">
        <authorList>
            <person name="Varghese N."/>
            <person name="Submissions S."/>
        </authorList>
    </citation>
    <scope>NUCLEOTIDE SEQUENCE [LARGE SCALE GENOMIC DNA]</scope>
    <source>
        <strain evidence="3">DSM 11032</strain>
    </source>
</reference>
<dbReference type="Pfam" id="PF11730">
    <property type="entry name" value="DUF3297"/>
    <property type="match status" value="1"/>
</dbReference>
<dbReference type="AlphaFoldDB" id="A0A1M7RY60"/>
<sequence>MNDETPQAAPAPTSGTDVPPDHLSVNPRSPHFDADKLQRGVGIRFKDRVRTDIEEYSISEGWVRVQAGKAMDRKGQPLTIRLNGPVEAWYEDLGENPPVARKG</sequence>
<dbReference type="Proteomes" id="UP000184391">
    <property type="component" value="Unassembled WGS sequence"/>
</dbReference>
<dbReference type="STRING" id="198312.SAMN02745193_00609"/>
<dbReference type="EMBL" id="FRDF01000003">
    <property type="protein sequence ID" value="SHN51155.1"/>
    <property type="molecule type" value="Genomic_DNA"/>
</dbReference>
<dbReference type="InterPro" id="IPR021724">
    <property type="entry name" value="DUF3297"/>
</dbReference>
<dbReference type="OrthoDB" id="8756821at2"/>
<evidence type="ECO:0000313" key="3">
    <source>
        <dbReference type="Proteomes" id="UP000184391"/>
    </source>
</evidence>
<keyword evidence="3" id="KW-1185">Reference proteome</keyword>